<dbReference type="EMBL" id="BAAANE010000011">
    <property type="protein sequence ID" value="GAA1658024.1"/>
    <property type="molecule type" value="Genomic_DNA"/>
</dbReference>
<feature type="region of interest" description="Disordered" evidence="1">
    <location>
        <begin position="40"/>
        <end position="73"/>
    </location>
</feature>
<evidence type="ECO:0000313" key="2">
    <source>
        <dbReference type="EMBL" id="GAA1658024.1"/>
    </source>
</evidence>
<reference evidence="3" key="1">
    <citation type="journal article" date="2019" name="Int. J. Syst. Evol. Microbiol.">
        <title>The Global Catalogue of Microorganisms (GCM) 10K type strain sequencing project: providing services to taxonomists for standard genome sequencing and annotation.</title>
        <authorList>
            <consortium name="The Broad Institute Genomics Platform"/>
            <consortium name="The Broad Institute Genome Sequencing Center for Infectious Disease"/>
            <person name="Wu L."/>
            <person name="Ma J."/>
        </authorList>
    </citation>
    <scope>NUCLEOTIDE SEQUENCE [LARGE SCALE GENOMIC DNA]</scope>
    <source>
        <strain evidence="3">JCM 14306</strain>
    </source>
</reference>
<proteinExistence type="predicted"/>
<keyword evidence="3" id="KW-1185">Reference proteome</keyword>
<accession>A0ABP4RR67</accession>
<dbReference type="RefSeq" id="WP_344115826.1">
    <property type="nucleotide sequence ID" value="NZ_BAAANE010000011.1"/>
</dbReference>
<name>A0ABP4RR67_9ACTN</name>
<protein>
    <submittedName>
        <fullName evidence="2">Uncharacterized protein</fullName>
    </submittedName>
</protein>
<evidence type="ECO:0000313" key="3">
    <source>
        <dbReference type="Proteomes" id="UP001501319"/>
    </source>
</evidence>
<sequence>MTANEQQTLDVAEVFADLILGDDDWVRAEFDALIAACWDAPSKPPRRKDSPPAGGWSRQPPDRLPGCPGTPLVTAVVSQRPQTRERGPPALGVMTTTLNNRLFPCPCLYEGSERG</sequence>
<gene>
    <name evidence="2" type="ORF">GCM10009744_59020</name>
</gene>
<comment type="caution">
    <text evidence="2">The sequence shown here is derived from an EMBL/GenBank/DDBJ whole genome shotgun (WGS) entry which is preliminary data.</text>
</comment>
<organism evidence="2 3">
    <name type="scientific">Kribbella alba</name>
    <dbReference type="NCBI Taxonomy" id="190197"/>
    <lineage>
        <taxon>Bacteria</taxon>
        <taxon>Bacillati</taxon>
        <taxon>Actinomycetota</taxon>
        <taxon>Actinomycetes</taxon>
        <taxon>Propionibacteriales</taxon>
        <taxon>Kribbellaceae</taxon>
        <taxon>Kribbella</taxon>
    </lineage>
</organism>
<dbReference type="Proteomes" id="UP001501319">
    <property type="component" value="Unassembled WGS sequence"/>
</dbReference>
<evidence type="ECO:0000256" key="1">
    <source>
        <dbReference type="SAM" id="MobiDB-lite"/>
    </source>
</evidence>